<dbReference type="EMBL" id="KL142384">
    <property type="protein sequence ID" value="KDR73921.1"/>
    <property type="molecule type" value="Genomic_DNA"/>
</dbReference>
<protein>
    <recommendedName>
        <fullName evidence="3">NADP-dependent oxidoreductase domain-containing protein</fullName>
    </recommendedName>
</protein>
<dbReference type="Gene3D" id="3.20.20.100">
    <property type="entry name" value="NADP-dependent oxidoreductase domain"/>
    <property type="match status" value="1"/>
</dbReference>
<gene>
    <name evidence="1" type="ORF">GALMADRAFT_141689</name>
</gene>
<name>A0A067SSQ5_GALM3</name>
<keyword evidence="2" id="KW-1185">Reference proteome</keyword>
<evidence type="ECO:0000313" key="2">
    <source>
        <dbReference type="Proteomes" id="UP000027222"/>
    </source>
</evidence>
<reference evidence="2" key="1">
    <citation type="journal article" date="2014" name="Proc. Natl. Acad. Sci. U.S.A.">
        <title>Extensive sampling of basidiomycete genomes demonstrates inadequacy of the white-rot/brown-rot paradigm for wood decay fungi.</title>
        <authorList>
            <person name="Riley R."/>
            <person name="Salamov A.A."/>
            <person name="Brown D.W."/>
            <person name="Nagy L.G."/>
            <person name="Floudas D."/>
            <person name="Held B.W."/>
            <person name="Levasseur A."/>
            <person name="Lombard V."/>
            <person name="Morin E."/>
            <person name="Otillar R."/>
            <person name="Lindquist E.A."/>
            <person name="Sun H."/>
            <person name="LaButti K.M."/>
            <person name="Schmutz J."/>
            <person name="Jabbour D."/>
            <person name="Luo H."/>
            <person name="Baker S.E."/>
            <person name="Pisabarro A.G."/>
            <person name="Walton J.D."/>
            <person name="Blanchette R.A."/>
            <person name="Henrissat B."/>
            <person name="Martin F."/>
            <person name="Cullen D."/>
            <person name="Hibbett D.S."/>
            <person name="Grigoriev I.V."/>
        </authorList>
    </citation>
    <scope>NUCLEOTIDE SEQUENCE [LARGE SCALE GENOMIC DNA]</scope>
    <source>
        <strain evidence="2">CBS 339.88</strain>
    </source>
</reference>
<dbReference type="SUPFAM" id="SSF51430">
    <property type="entry name" value="NAD(P)-linked oxidoreductase"/>
    <property type="match status" value="1"/>
</dbReference>
<accession>A0A067SSQ5</accession>
<sequence length="63" mass="6834">MTIQFPPSFTLLDGTAIPRIAWGNGTGLANTTQLYKTEKEIGETIAKSALDSEDVYVTSKLTQ</sequence>
<evidence type="ECO:0008006" key="3">
    <source>
        <dbReference type="Google" id="ProtNLM"/>
    </source>
</evidence>
<dbReference type="OrthoDB" id="416253at2759"/>
<dbReference type="STRING" id="685588.A0A067SSQ5"/>
<dbReference type="HOGENOM" id="CLU_2885928_0_0_1"/>
<dbReference type="AlphaFoldDB" id="A0A067SSQ5"/>
<dbReference type="InterPro" id="IPR036812">
    <property type="entry name" value="NAD(P)_OxRdtase_dom_sf"/>
</dbReference>
<evidence type="ECO:0000313" key="1">
    <source>
        <dbReference type="EMBL" id="KDR73921.1"/>
    </source>
</evidence>
<proteinExistence type="predicted"/>
<dbReference type="Proteomes" id="UP000027222">
    <property type="component" value="Unassembled WGS sequence"/>
</dbReference>
<organism evidence="1 2">
    <name type="scientific">Galerina marginata (strain CBS 339.88)</name>
    <dbReference type="NCBI Taxonomy" id="685588"/>
    <lineage>
        <taxon>Eukaryota</taxon>
        <taxon>Fungi</taxon>
        <taxon>Dikarya</taxon>
        <taxon>Basidiomycota</taxon>
        <taxon>Agaricomycotina</taxon>
        <taxon>Agaricomycetes</taxon>
        <taxon>Agaricomycetidae</taxon>
        <taxon>Agaricales</taxon>
        <taxon>Agaricineae</taxon>
        <taxon>Strophariaceae</taxon>
        <taxon>Galerina</taxon>
    </lineage>
</organism>